<dbReference type="Proteomes" id="UP001162480">
    <property type="component" value="Chromosome 17"/>
</dbReference>
<proteinExistence type="predicted"/>
<feature type="transmembrane region" description="Helical" evidence="1">
    <location>
        <begin position="61"/>
        <end position="80"/>
    </location>
</feature>
<evidence type="ECO:0000256" key="1">
    <source>
        <dbReference type="SAM" id="Phobius"/>
    </source>
</evidence>
<keyword evidence="1" id="KW-0472">Membrane</keyword>
<organism evidence="2 3">
    <name type="scientific">Octopus vulgaris</name>
    <name type="common">Common octopus</name>
    <dbReference type="NCBI Taxonomy" id="6645"/>
    <lineage>
        <taxon>Eukaryota</taxon>
        <taxon>Metazoa</taxon>
        <taxon>Spiralia</taxon>
        <taxon>Lophotrochozoa</taxon>
        <taxon>Mollusca</taxon>
        <taxon>Cephalopoda</taxon>
        <taxon>Coleoidea</taxon>
        <taxon>Octopodiformes</taxon>
        <taxon>Octopoda</taxon>
        <taxon>Incirrata</taxon>
        <taxon>Octopodidae</taxon>
        <taxon>Octopus</taxon>
    </lineage>
</organism>
<evidence type="ECO:0000313" key="2">
    <source>
        <dbReference type="EMBL" id="CAI9735011.1"/>
    </source>
</evidence>
<sequence>MTSGLGVFKLRVDDVLSSNCIIAADGSDGVGDGGGVIDGTGLCMVGIITIDGSFVAKGDGVGVGVGGGVLGMMFFLWGWLCP</sequence>
<dbReference type="EMBL" id="OX597830">
    <property type="protein sequence ID" value="CAI9735011.1"/>
    <property type="molecule type" value="Genomic_DNA"/>
</dbReference>
<reference evidence="2" key="1">
    <citation type="submission" date="2023-08" db="EMBL/GenBank/DDBJ databases">
        <authorList>
            <person name="Alioto T."/>
            <person name="Alioto T."/>
            <person name="Gomez Garrido J."/>
        </authorList>
    </citation>
    <scope>NUCLEOTIDE SEQUENCE</scope>
</reference>
<gene>
    <name evidence="2" type="ORF">OCTVUL_1B002534</name>
</gene>
<protein>
    <submittedName>
        <fullName evidence="2">Uncharacterized protein</fullName>
    </submittedName>
</protein>
<name>A0AA36BKA1_OCTVU</name>
<evidence type="ECO:0000313" key="3">
    <source>
        <dbReference type="Proteomes" id="UP001162480"/>
    </source>
</evidence>
<keyword evidence="1" id="KW-1133">Transmembrane helix</keyword>
<keyword evidence="1" id="KW-0812">Transmembrane</keyword>
<accession>A0AA36BKA1</accession>
<dbReference type="AlphaFoldDB" id="A0AA36BKA1"/>
<keyword evidence="3" id="KW-1185">Reference proteome</keyword>